<evidence type="ECO:0000259" key="1">
    <source>
        <dbReference type="Pfam" id="PF16719"/>
    </source>
</evidence>
<dbReference type="PANTHER" id="PTHR36384">
    <property type="entry name" value="SAWADEE PROTEIN"/>
    <property type="match status" value="1"/>
</dbReference>
<keyword evidence="3" id="KW-1185">Reference proteome</keyword>
<dbReference type="Proteomes" id="UP001152523">
    <property type="component" value="Unassembled WGS sequence"/>
</dbReference>
<comment type="caution">
    <text evidence="2">The sequence shown here is derived from an EMBL/GenBank/DDBJ whole genome shotgun (WGS) entry which is preliminary data.</text>
</comment>
<evidence type="ECO:0000313" key="2">
    <source>
        <dbReference type="EMBL" id="CAH9137056.1"/>
    </source>
</evidence>
<protein>
    <recommendedName>
        <fullName evidence="1">SAWADEE domain-containing protein</fullName>
    </recommendedName>
</protein>
<dbReference type="Pfam" id="PF16719">
    <property type="entry name" value="SAWADEE"/>
    <property type="match status" value="1"/>
</dbReference>
<proteinExistence type="predicted"/>
<dbReference type="GO" id="GO:0003682">
    <property type="term" value="F:chromatin binding"/>
    <property type="evidence" value="ECO:0007669"/>
    <property type="project" value="InterPro"/>
</dbReference>
<dbReference type="PANTHER" id="PTHR36384:SF1">
    <property type="entry name" value="SAWADEE PROTEIN"/>
    <property type="match status" value="1"/>
</dbReference>
<dbReference type="InterPro" id="IPR032001">
    <property type="entry name" value="SAWADEE_dom"/>
</dbReference>
<accession>A0AAV0FNP6</accession>
<reference evidence="2" key="1">
    <citation type="submission" date="2022-07" db="EMBL/GenBank/DDBJ databases">
        <authorList>
            <person name="Macas J."/>
            <person name="Novak P."/>
            <person name="Neumann P."/>
        </authorList>
    </citation>
    <scope>NUCLEOTIDE SEQUENCE</scope>
</reference>
<gene>
    <name evidence="2" type="ORF">CEPIT_LOCUS35751</name>
</gene>
<name>A0AAV0FNP6_9ASTE</name>
<dbReference type="AlphaFoldDB" id="A0AAV0FNP6"/>
<evidence type="ECO:0000313" key="3">
    <source>
        <dbReference type="Proteomes" id="UP001152523"/>
    </source>
</evidence>
<organism evidence="2 3">
    <name type="scientific">Cuscuta epithymum</name>
    <dbReference type="NCBI Taxonomy" id="186058"/>
    <lineage>
        <taxon>Eukaryota</taxon>
        <taxon>Viridiplantae</taxon>
        <taxon>Streptophyta</taxon>
        <taxon>Embryophyta</taxon>
        <taxon>Tracheophyta</taxon>
        <taxon>Spermatophyta</taxon>
        <taxon>Magnoliopsida</taxon>
        <taxon>eudicotyledons</taxon>
        <taxon>Gunneridae</taxon>
        <taxon>Pentapetalae</taxon>
        <taxon>asterids</taxon>
        <taxon>lamiids</taxon>
        <taxon>Solanales</taxon>
        <taxon>Convolvulaceae</taxon>
        <taxon>Cuscuteae</taxon>
        <taxon>Cuscuta</taxon>
        <taxon>Cuscuta subgen. Cuscuta</taxon>
    </lineage>
</organism>
<dbReference type="EMBL" id="CAMAPF010000998">
    <property type="protein sequence ID" value="CAH9137056.1"/>
    <property type="molecule type" value="Genomic_DNA"/>
</dbReference>
<feature type="domain" description="SAWADEE" evidence="1">
    <location>
        <begin position="2"/>
        <end position="53"/>
    </location>
</feature>
<sequence length="138" mass="15381">MRYYDAIVEAVDRKAHSCVNEEEEEECRCTFVLSWLHGPNTGLLTSASIASVCTVNDEGQIDPKVTYFSRLAKSKVAASSRKSTSIYPKEASAGLVLAKGGRKLLTDQKNFSFQDIHSQWKLIDGSESKGFFRIQSRI</sequence>